<evidence type="ECO:0000256" key="8">
    <source>
        <dbReference type="SAM" id="SignalP"/>
    </source>
</evidence>
<feature type="region of interest" description="Disordered" evidence="6">
    <location>
        <begin position="125"/>
        <end position="157"/>
    </location>
</feature>
<feature type="domain" description="Phytocyanin" evidence="9">
    <location>
        <begin position="22"/>
        <end position="120"/>
    </location>
</feature>
<dbReference type="CDD" id="cd04216">
    <property type="entry name" value="Phytocyanin"/>
    <property type="match status" value="1"/>
</dbReference>
<feature type="chain" id="PRO_5038124325" description="Phytocyanin domain-containing protein" evidence="8">
    <location>
        <begin position="22"/>
        <end position="186"/>
    </location>
</feature>
<dbReference type="FunFam" id="2.60.40.420:FF:000003">
    <property type="entry name" value="Blue copper"/>
    <property type="match status" value="1"/>
</dbReference>
<dbReference type="PANTHER" id="PTHR33021:SF70">
    <property type="entry name" value="PHYTOCYANIN DOMAIN-CONTAINING PROTEIN"/>
    <property type="match status" value="1"/>
</dbReference>
<keyword evidence="7" id="KW-1133">Transmembrane helix</keyword>
<evidence type="ECO:0000256" key="1">
    <source>
        <dbReference type="ARBA" id="ARBA00022448"/>
    </source>
</evidence>
<dbReference type="PROSITE" id="PS51485">
    <property type="entry name" value="PHYTOCYANIN"/>
    <property type="match status" value="1"/>
</dbReference>
<proteinExistence type="predicted"/>
<evidence type="ECO:0000313" key="11">
    <source>
        <dbReference type="Proteomes" id="UP000811246"/>
    </source>
</evidence>
<evidence type="ECO:0000256" key="2">
    <source>
        <dbReference type="ARBA" id="ARBA00022723"/>
    </source>
</evidence>
<evidence type="ECO:0000256" key="5">
    <source>
        <dbReference type="ARBA" id="ARBA00023180"/>
    </source>
</evidence>
<keyword evidence="7" id="KW-0812">Transmembrane</keyword>
<sequence>MAKQLQVFVLVALSLALTCTATTYLVGGNSGWDISTDLDSWAKGKTFFVGDVLLFQFSSSNSLEEVTQKNFNNCNTTNVLKSYINGNTTVTLSKPGPMYFISGNKLYCLGGMKLQVNVEDNNDQAYSPAGAPLPADGSDQGAGDTLPRPSTKSKVPISSGVVHGGWHTLVSVCLGFMATVLWVVQI</sequence>
<evidence type="ECO:0000256" key="6">
    <source>
        <dbReference type="SAM" id="MobiDB-lite"/>
    </source>
</evidence>
<dbReference type="GO" id="GO:0046872">
    <property type="term" value="F:metal ion binding"/>
    <property type="evidence" value="ECO:0007669"/>
    <property type="project" value="UniProtKB-KW"/>
</dbReference>
<reference evidence="10" key="1">
    <citation type="submission" date="2021-01" db="EMBL/GenBank/DDBJ databases">
        <authorList>
            <person name="Lovell J.T."/>
            <person name="Bentley N."/>
            <person name="Bhattarai G."/>
            <person name="Jenkins J.W."/>
            <person name="Sreedasyam A."/>
            <person name="Alarcon Y."/>
            <person name="Bock C."/>
            <person name="Boston L."/>
            <person name="Carlson J."/>
            <person name="Cervantes K."/>
            <person name="Clermont K."/>
            <person name="Krom N."/>
            <person name="Kubenka K."/>
            <person name="Mamidi S."/>
            <person name="Mattison C."/>
            <person name="Monteros M."/>
            <person name="Pisani C."/>
            <person name="Plott C."/>
            <person name="Rajasekar S."/>
            <person name="Rhein H.S."/>
            <person name="Rohla C."/>
            <person name="Song M."/>
            <person name="Hilaire R.S."/>
            <person name="Shu S."/>
            <person name="Wells L."/>
            <person name="Wang X."/>
            <person name="Webber J."/>
            <person name="Heerema R.J."/>
            <person name="Klein P."/>
            <person name="Conner P."/>
            <person name="Grauke L."/>
            <person name="Grimwood J."/>
            <person name="Schmutz J."/>
            <person name="Randall J.J."/>
        </authorList>
    </citation>
    <scope>NUCLEOTIDE SEQUENCE</scope>
    <source>
        <tissue evidence="10">Leaf</tissue>
    </source>
</reference>
<accession>A0A922JFQ1</accession>
<dbReference type="GO" id="GO:0009055">
    <property type="term" value="F:electron transfer activity"/>
    <property type="evidence" value="ECO:0007669"/>
    <property type="project" value="InterPro"/>
</dbReference>
<evidence type="ECO:0000256" key="3">
    <source>
        <dbReference type="ARBA" id="ARBA00022982"/>
    </source>
</evidence>
<dbReference type="AlphaFoldDB" id="A0A922JFQ1"/>
<keyword evidence="1" id="KW-0813">Transport</keyword>
<feature type="signal peptide" evidence="8">
    <location>
        <begin position="1"/>
        <end position="21"/>
    </location>
</feature>
<evidence type="ECO:0000256" key="4">
    <source>
        <dbReference type="ARBA" id="ARBA00023008"/>
    </source>
</evidence>
<keyword evidence="3" id="KW-0249">Electron transport</keyword>
<keyword evidence="8" id="KW-0732">Signal</keyword>
<keyword evidence="4" id="KW-0186">Copper</keyword>
<dbReference type="Proteomes" id="UP000811246">
    <property type="component" value="Chromosome 7"/>
</dbReference>
<feature type="transmembrane region" description="Helical" evidence="7">
    <location>
        <begin position="164"/>
        <end position="184"/>
    </location>
</feature>
<comment type="caution">
    <text evidence="10">The sequence shown here is derived from an EMBL/GenBank/DDBJ whole genome shotgun (WGS) entry which is preliminary data.</text>
</comment>
<evidence type="ECO:0000313" key="10">
    <source>
        <dbReference type="EMBL" id="KAG6705578.1"/>
    </source>
</evidence>
<keyword evidence="7" id="KW-0472">Membrane</keyword>
<dbReference type="InterPro" id="IPR003245">
    <property type="entry name" value="Phytocyanin_dom"/>
</dbReference>
<dbReference type="EMBL" id="CM031831">
    <property type="protein sequence ID" value="KAG6705578.1"/>
    <property type="molecule type" value="Genomic_DNA"/>
</dbReference>
<dbReference type="PANTHER" id="PTHR33021">
    <property type="entry name" value="BLUE COPPER PROTEIN"/>
    <property type="match status" value="1"/>
</dbReference>
<keyword evidence="5" id="KW-0325">Glycoprotein</keyword>
<dbReference type="GO" id="GO:0005886">
    <property type="term" value="C:plasma membrane"/>
    <property type="evidence" value="ECO:0007669"/>
    <property type="project" value="TreeGrafter"/>
</dbReference>
<organism evidence="10 11">
    <name type="scientific">Carya illinoinensis</name>
    <name type="common">Pecan</name>
    <dbReference type="NCBI Taxonomy" id="32201"/>
    <lineage>
        <taxon>Eukaryota</taxon>
        <taxon>Viridiplantae</taxon>
        <taxon>Streptophyta</taxon>
        <taxon>Embryophyta</taxon>
        <taxon>Tracheophyta</taxon>
        <taxon>Spermatophyta</taxon>
        <taxon>Magnoliopsida</taxon>
        <taxon>eudicotyledons</taxon>
        <taxon>Gunneridae</taxon>
        <taxon>Pentapetalae</taxon>
        <taxon>rosids</taxon>
        <taxon>fabids</taxon>
        <taxon>Fagales</taxon>
        <taxon>Juglandaceae</taxon>
        <taxon>Carya</taxon>
    </lineage>
</organism>
<keyword evidence="2" id="KW-0479">Metal-binding</keyword>
<name>A0A922JFQ1_CARIL</name>
<gene>
    <name evidence="10" type="ORF">I3842_07G186200</name>
</gene>
<evidence type="ECO:0000256" key="7">
    <source>
        <dbReference type="SAM" id="Phobius"/>
    </source>
</evidence>
<dbReference type="Pfam" id="PF02298">
    <property type="entry name" value="Cu_bind_like"/>
    <property type="match status" value="1"/>
</dbReference>
<dbReference type="InterPro" id="IPR039391">
    <property type="entry name" value="Phytocyanin-like"/>
</dbReference>
<protein>
    <recommendedName>
        <fullName evidence="9">Phytocyanin domain-containing protein</fullName>
    </recommendedName>
</protein>
<evidence type="ECO:0000259" key="9">
    <source>
        <dbReference type="PROSITE" id="PS51485"/>
    </source>
</evidence>